<dbReference type="InterPro" id="IPR044929">
    <property type="entry name" value="DNA/RNA_non-sp_Endonuclease_sf"/>
</dbReference>
<dbReference type="AlphaFoldDB" id="A0A430A7X6"/>
<feature type="compositionally biased region" description="Basic and acidic residues" evidence="1">
    <location>
        <begin position="20"/>
        <end position="35"/>
    </location>
</feature>
<feature type="domain" description="Type VII secretion system protein EssD-like" evidence="2">
    <location>
        <begin position="151"/>
        <end position="275"/>
    </location>
</feature>
<dbReference type="Pfam" id="PF13930">
    <property type="entry name" value="Endonuclea_NS_2"/>
    <property type="match status" value="1"/>
</dbReference>
<name>A0A430A7X6_9ENTE</name>
<sequence>MRETMTHQNNSNNNKQHNRPNKDNKQQPRKFDYKKVTRSKTFATALALALGAAGISSTDFIQDTFKPKQEQRQSNNSSHKQSYRKNDNYKKNNSSQQKSNNKNNDWVRHDYNKEQPPFDHSNDGTVMGDNPGIIELGKATFTKDELNFVKKGWVNYEPLDKQGRATKAEAVINKEMINTGTKANPKVRPPGFKSGLEPYGHSRGHLIGRQFGGSGDDMKNLVTMYQEPVNSPLMTDYENMIRWAVGKGDTVRYRVIPVYDKQEPIPTEILMEAQSIGNGKLINFNIKILNTK</sequence>
<accession>A0A430A7X6</accession>
<keyword evidence="4" id="KW-1185">Reference proteome</keyword>
<feature type="region of interest" description="Disordered" evidence="1">
    <location>
        <begin position="66"/>
        <end position="129"/>
    </location>
</feature>
<evidence type="ECO:0000256" key="1">
    <source>
        <dbReference type="SAM" id="MobiDB-lite"/>
    </source>
</evidence>
<reference evidence="3 4" key="1">
    <citation type="submission" date="2017-05" db="EMBL/GenBank/DDBJ databases">
        <title>Vagococcus spp. assemblies.</title>
        <authorList>
            <person name="Gulvik C.A."/>
        </authorList>
    </citation>
    <scope>NUCLEOTIDE SEQUENCE [LARGE SCALE GENOMIC DNA]</scope>
    <source>
        <strain evidence="3 4">CCUG 41755</strain>
    </source>
</reference>
<dbReference type="Proteomes" id="UP000287101">
    <property type="component" value="Unassembled WGS sequence"/>
</dbReference>
<dbReference type="OrthoDB" id="9783680at2"/>
<evidence type="ECO:0000313" key="3">
    <source>
        <dbReference type="EMBL" id="RSU03179.1"/>
    </source>
</evidence>
<feature type="compositionally biased region" description="Basic and acidic residues" evidence="1">
    <location>
        <begin position="105"/>
        <end position="122"/>
    </location>
</feature>
<comment type="caution">
    <text evidence="3">The sequence shown here is derived from an EMBL/GenBank/DDBJ whole genome shotgun (WGS) entry which is preliminary data.</text>
</comment>
<dbReference type="EMBL" id="NGJY01000002">
    <property type="protein sequence ID" value="RSU03179.1"/>
    <property type="molecule type" value="Genomic_DNA"/>
</dbReference>
<feature type="compositionally biased region" description="Low complexity" evidence="1">
    <location>
        <begin position="91"/>
        <end position="104"/>
    </location>
</feature>
<evidence type="ECO:0000259" key="2">
    <source>
        <dbReference type="Pfam" id="PF13930"/>
    </source>
</evidence>
<protein>
    <recommendedName>
        <fullName evidence="2">Type VII secretion system protein EssD-like domain-containing protein</fullName>
    </recommendedName>
</protein>
<gene>
    <name evidence="3" type="ORF">CBF31_05530</name>
</gene>
<organism evidence="3 4">
    <name type="scientific">Vagococcus fessus</name>
    <dbReference type="NCBI Taxonomy" id="120370"/>
    <lineage>
        <taxon>Bacteria</taxon>
        <taxon>Bacillati</taxon>
        <taxon>Bacillota</taxon>
        <taxon>Bacilli</taxon>
        <taxon>Lactobacillales</taxon>
        <taxon>Enterococcaceae</taxon>
        <taxon>Vagococcus</taxon>
    </lineage>
</organism>
<dbReference type="Gene3D" id="3.40.570.10">
    <property type="entry name" value="Extracellular Endonuclease, subunit A"/>
    <property type="match status" value="1"/>
</dbReference>
<evidence type="ECO:0000313" key="4">
    <source>
        <dbReference type="Proteomes" id="UP000287101"/>
    </source>
</evidence>
<feature type="region of interest" description="Disordered" evidence="1">
    <location>
        <begin position="1"/>
        <end position="36"/>
    </location>
</feature>
<dbReference type="InterPro" id="IPR044927">
    <property type="entry name" value="Endonuclea_NS_2"/>
</dbReference>
<proteinExistence type="predicted"/>